<evidence type="ECO:0000313" key="2">
    <source>
        <dbReference type="Proteomes" id="UP001595803"/>
    </source>
</evidence>
<organism evidence="1 2">
    <name type="scientific">Deinococcus rufus</name>
    <dbReference type="NCBI Taxonomy" id="2136097"/>
    <lineage>
        <taxon>Bacteria</taxon>
        <taxon>Thermotogati</taxon>
        <taxon>Deinococcota</taxon>
        <taxon>Deinococci</taxon>
        <taxon>Deinococcales</taxon>
        <taxon>Deinococcaceae</taxon>
        <taxon>Deinococcus</taxon>
    </lineage>
</organism>
<dbReference type="EMBL" id="JBHRZG010000009">
    <property type="protein sequence ID" value="MFC3832854.1"/>
    <property type="molecule type" value="Genomic_DNA"/>
</dbReference>
<dbReference type="Proteomes" id="UP001595803">
    <property type="component" value="Unassembled WGS sequence"/>
</dbReference>
<name>A0ABV7Z9R1_9DEIO</name>
<comment type="caution">
    <text evidence="1">The sequence shown here is derived from an EMBL/GenBank/DDBJ whole genome shotgun (WGS) entry which is preliminary data.</text>
</comment>
<keyword evidence="2" id="KW-1185">Reference proteome</keyword>
<gene>
    <name evidence="1" type="ORF">ACFOSB_08285</name>
</gene>
<sequence length="235" mass="25519">MSSAANVERLTETLRRLGSLAEQLVFVGGSTTALFMTDSAAADVRETLDIDAIVETTRAGYSRLTEALNKQGFFEDTTEGAPICRFRSGELILDVMPTDAQVLGFSNPWYLPAIEHAETMNLADGLQVRTIAAPYFLATKLVAFQGRGGGDYGLSHDISDVVSVLDGRPEVVEEIGQSGHEIKVFLAQAARDLLTTPAFTDTLSYHLPPDSASQAREGLILERLRLIAEVDQERS</sequence>
<evidence type="ECO:0008006" key="3">
    <source>
        <dbReference type="Google" id="ProtNLM"/>
    </source>
</evidence>
<accession>A0ABV7Z9R1</accession>
<proteinExistence type="predicted"/>
<dbReference type="RefSeq" id="WP_322474758.1">
    <property type="nucleotide sequence ID" value="NZ_JBHRZG010000009.1"/>
</dbReference>
<protein>
    <recommendedName>
        <fullName evidence="3">Nucleotidyl transferase AbiEii/AbiGii toxin family protein</fullName>
    </recommendedName>
</protein>
<evidence type="ECO:0000313" key="1">
    <source>
        <dbReference type="EMBL" id="MFC3832854.1"/>
    </source>
</evidence>
<reference evidence="2" key="1">
    <citation type="journal article" date="2019" name="Int. J. Syst. Evol. Microbiol.">
        <title>The Global Catalogue of Microorganisms (GCM) 10K type strain sequencing project: providing services to taxonomists for standard genome sequencing and annotation.</title>
        <authorList>
            <consortium name="The Broad Institute Genomics Platform"/>
            <consortium name="The Broad Institute Genome Sequencing Center for Infectious Disease"/>
            <person name="Wu L."/>
            <person name="Ma J."/>
        </authorList>
    </citation>
    <scope>NUCLEOTIDE SEQUENCE [LARGE SCALE GENOMIC DNA]</scope>
    <source>
        <strain evidence="2">CCTCC AB 2017081</strain>
    </source>
</reference>